<protein>
    <submittedName>
        <fullName evidence="1">Uncharacterized protein</fullName>
    </submittedName>
</protein>
<feature type="non-terminal residue" evidence="1">
    <location>
        <position position="1"/>
    </location>
</feature>
<organism evidence="1 2">
    <name type="scientific">Coemansia aciculifera</name>
    <dbReference type="NCBI Taxonomy" id="417176"/>
    <lineage>
        <taxon>Eukaryota</taxon>
        <taxon>Fungi</taxon>
        <taxon>Fungi incertae sedis</taxon>
        <taxon>Zoopagomycota</taxon>
        <taxon>Kickxellomycotina</taxon>
        <taxon>Kickxellomycetes</taxon>
        <taxon>Kickxellales</taxon>
        <taxon>Kickxellaceae</taxon>
        <taxon>Coemansia</taxon>
    </lineage>
</organism>
<dbReference type="EMBL" id="JANBVB010002336">
    <property type="protein sequence ID" value="KAJ2886338.1"/>
    <property type="molecule type" value="Genomic_DNA"/>
</dbReference>
<evidence type="ECO:0000313" key="1">
    <source>
        <dbReference type="EMBL" id="KAJ2886338.1"/>
    </source>
</evidence>
<dbReference type="Proteomes" id="UP001139981">
    <property type="component" value="Unassembled WGS sequence"/>
</dbReference>
<accession>A0ACC1LX61</accession>
<name>A0ACC1LX61_9FUNG</name>
<gene>
    <name evidence="1" type="ORF">IWW38_005238</name>
</gene>
<proteinExistence type="predicted"/>
<comment type="caution">
    <text evidence="1">The sequence shown here is derived from an EMBL/GenBank/DDBJ whole genome shotgun (WGS) entry which is preliminary data.</text>
</comment>
<sequence length="168" mass="18646">LRDIHDAEVVEGEMFSLHIQSSQGTNEDNYPEEDELNMYYGKDWLSVFHTTNYEGESESLVHGAMDEGSSFGATVVDGVTYITFEGQFLQIGDEDSGPPVVVLPEIPSEENRIQISYTDGGNLVLSQWGTDLPIICDWVKATYGATVLGDIDDAVYPHSLLRMHLIKV</sequence>
<evidence type="ECO:0000313" key="2">
    <source>
        <dbReference type="Proteomes" id="UP001139981"/>
    </source>
</evidence>
<keyword evidence="2" id="KW-1185">Reference proteome</keyword>
<reference evidence="1" key="1">
    <citation type="submission" date="2022-07" db="EMBL/GenBank/DDBJ databases">
        <title>Phylogenomic reconstructions and comparative analyses of Kickxellomycotina fungi.</title>
        <authorList>
            <person name="Reynolds N.K."/>
            <person name="Stajich J.E."/>
            <person name="Barry K."/>
            <person name="Grigoriev I.V."/>
            <person name="Crous P."/>
            <person name="Smith M.E."/>
        </authorList>
    </citation>
    <scope>NUCLEOTIDE SEQUENCE</scope>
    <source>
        <strain evidence="1">CBS 190363</strain>
    </source>
</reference>